<proteinExistence type="predicted"/>
<dbReference type="RefSeq" id="WP_129082540.1">
    <property type="nucleotide sequence ID" value="NZ_CP041070.1"/>
</dbReference>
<feature type="transmembrane region" description="Helical" evidence="1">
    <location>
        <begin position="6"/>
        <end position="23"/>
    </location>
</feature>
<organism evidence="2 3">
    <name type="scientific">Halarcobacter anaerophilus</name>
    <dbReference type="NCBI Taxonomy" id="877500"/>
    <lineage>
        <taxon>Bacteria</taxon>
        <taxon>Pseudomonadati</taxon>
        <taxon>Campylobacterota</taxon>
        <taxon>Epsilonproteobacteria</taxon>
        <taxon>Campylobacterales</taxon>
        <taxon>Arcobacteraceae</taxon>
        <taxon>Halarcobacter</taxon>
    </lineage>
</organism>
<gene>
    <name evidence="2" type="ORF">CRV06_11230</name>
</gene>
<keyword evidence="1" id="KW-0472">Membrane</keyword>
<reference evidence="2 3" key="1">
    <citation type="submission" date="2017-10" db="EMBL/GenBank/DDBJ databases">
        <title>Genomics of the genus Arcobacter.</title>
        <authorList>
            <person name="Perez-Cataluna A."/>
            <person name="Figueras M.J."/>
        </authorList>
    </citation>
    <scope>NUCLEOTIDE SEQUENCE [LARGE SCALE GENOMIC DNA]</scope>
    <source>
        <strain evidence="2 3">DSM 24636</strain>
    </source>
</reference>
<name>A0A4Q0XWL4_9BACT</name>
<keyword evidence="1" id="KW-0812">Transmembrane</keyword>
<accession>A0A4Q0XWL4</accession>
<keyword evidence="1" id="KW-1133">Transmembrane helix</keyword>
<dbReference type="STRING" id="877500.GCA_000935065_00811"/>
<keyword evidence="3" id="KW-1185">Reference proteome</keyword>
<evidence type="ECO:0000256" key="1">
    <source>
        <dbReference type="SAM" id="Phobius"/>
    </source>
</evidence>
<evidence type="ECO:0000313" key="2">
    <source>
        <dbReference type="EMBL" id="RXJ62000.1"/>
    </source>
</evidence>
<comment type="caution">
    <text evidence="2">The sequence shown here is derived from an EMBL/GenBank/DDBJ whole genome shotgun (WGS) entry which is preliminary data.</text>
</comment>
<evidence type="ECO:0000313" key="3">
    <source>
        <dbReference type="Proteomes" id="UP000290191"/>
    </source>
</evidence>
<dbReference type="AlphaFoldDB" id="A0A4Q0XWL4"/>
<dbReference type="Proteomes" id="UP000290191">
    <property type="component" value="Unassembled WGS sequence"/>
</dbReference>
<protein>
    <submittedName>
        <fullName evidence="2">Uncharacterized protein</fullName>
    </submittedName>
</protein>
<dbReference type="OrthoDB" id="5344422at2"/>
<sequence>MNTAYIGYALIVIAIVFAIISLIPKSERKKSNSSKKSKVEGDDSYVSMPNTYNLQLPKPIEKMSTSQIKEIARKIFTSYKAFDYKDASMKKLEEKEWHTWQVSILLMIFKKSDDFIIYDQEDVFHKFFLNASENDIKSLMRDIIRKYEKYVDTFQLKDSLCKEYIWSNKEISVIFYFLANYKKYIN</sequence>
<dbReference type="EMBL" id="PDKO01000010">
    <property type="protein sequence ID" value="RXJ62000.1"/>
    <property type="molecule type" value="Genomic_DNA"/>
</dbReference>